<evidence type="ECO:0000313" key="1">
    <source>
        <dbReference type="EMBL" id="CZQ97336.1"/>
    </source>
</evidence>
<gene>
    <name evidence="2" type="ORF">SAMN04488507_102212</name>
    <name evidence="1" type="ORF">TFLO_2184</name>
</gene>
<dbReference type="AlphaFoldDB" id="A0AB38BIN4"/>
<sequence>MEISIANLDFSYLDKMLSHLSKEQVVDVIKAYYDGEKIKDILVRFEIETTASNLVKLFPPFLSGERCLKCGSAIAIPFQSKSHSIRYNDSQKHCYKCGHQEVPFCQCETCVKERMEMQRLEKERLEEIRERKRQLLCDYYNEDNWEMVLETDLSLEDRLYLAVIFRGALSEDTSYIKPLEEIRGNIAPTPEFEREIIKTLTGRNILVPSLRSNLNDFEIEYLSEDEDQRKISYYTYQVHYRLNVMPEDFDNDAMIKRLMYPYLSEEQGFEDFCYRMWRRVALDECLQYLLYQMRKVSYTFNPGEKTIRVFEELLDHFSVSQIYNIIYRSIANSTQRYQANEITKIHAQNSVITACESYGQRAITNGWNLNSYSRLKDLPETSISKVFFTSVMQIAELGFTEKPTTDF</sequence>
<comment type="caution">
    <text evidence="2">The sequence shown here is derived from an EMBL/GenBank/DDBJ whole genome shotgun (WGS) entry which is preliminary data.</text>
</comment>
<organism evidence="2 4">
    <name type="scientific">Trichococcus flocculiformis</name>
    <dbReference type="NCBI Taxonomy" id="82803"/>
    <lineage>
        <taxon>Bacteria</taxon>
        <taxon>Bacillati</taxon>
        <taxon>Bacillota</taxon>
        <taxon>Bacilli</taxon>
        <taxon>Lactobacillales</taxon>
        <taxon>Carnobacteriaceae</taxon>
        <taxon>Trichococcus</taxon>
    </lineage>
</organism>
<proteinExistence type="predicted"/>
<evidence type="ECO:0000313" key="4">
    <source>
        <dbReference type="Proteomes" id="UP000199686"/>
    </source>
</evidence>
<evidence type="ECO:0000313" key="3">
    <source>
        <dbReference type="Proteomes" id="UP000195947"/>
    </source>
</evidence>
<dbReference type="EMBL" id="FJMZ01000028">
    <property type="protein sequence ID" value="CZQ97336.1"/>
    <property type="molecule type" value="Genomic_DNA"/>
</dbReference>
<accession>A0AB38BIN4</accession>
<evidence type="ECO:0000313" key="2">
    <source>
        <dbReference type="EMBL" id="SFH87604.1"/>
    </source>
</evidence>
<reference evidence="2 4" key="2">
    <citation type="submission" date="2016-10" db="EMBL/GenBank/DDBJ databases">
        <authorList>
            <person name="Varghese N."/>
            <person name="Submissions S."/>
        </authorList>
    </citation>
    <scope>NUCLEOTIDE SEQUENCE [LARGE SCALE GENOMIC DNA]</scope>
    <source>
        <strain evidence="2 4">DSM 2094</strain>
    </source>
</reference>
<name>A0AB38BIN4_9LACT</name>
<reference evidence="1 3" key="1">
    <citation type="submission" date="2016-02" db="EMBL/GenBank/DDBJ databases">
        <authorList>
            <person name="Strepis N."/>
        </authorList>
    </citation>
    <scope>NUCLEOTIDE SEQUENCE [LARGE SCALE GENOMIC DNA]</scope>
    <source>
        <strain evidence="1">Trichococcus flocculiformis</strain>
    </source>
</reference>
<dbReference type="RefSeq" id="WP_086989514.1">
    <property type="nucleotide sequence ID" value="NZ_FJMZ01000028.1"/>
</dbReference>
<dbReference type="Proteomes" id="UP000195947">
    <property type="component" value="Unassembled WGS sequence"/>
</dbReference>
<dbReference type="EMBL" id="FOQC01000022">
    <property type="protein sequence ID" value="SFH87604.1"/>
    <property type="molecule type" value="Genomic_DNA"/>
</dbReference>
<dbReference type="Proteomes" id="UP000199686">
    <property type="component" value="Unassembled WGS sequence"/>
</dbReference>
<keyword evidence="3" id="KW-1185">Reference proteome</keyword>
<protein>
    <submittedName>
        <fullName evidence="2">Uncharacterized protein</fullName>
    </submittedName>
</protein>